<accession>A0A4V6KUW3</accession>
<sequence length="236" mass="27633">MDRYSLTARVYPMILFYLPLSVMLVVTVWDFQQYYHYGIPVGLIGVLAYLTSHLGRDAGKKKEADIWRDWGGAPTTQLFRWRDAHLDRHTKTRNHLKMEQLCPTGDSVDEQFERLNPDDADEVYRAWTKFVIGNTRDINKYALIFRENMGYGFRRNLLGLKPYAIALIISLILATYGFFVYTSGVWTVGQFPEIFFIAEIFLIVILIFWIIRVTKQWVKLTAFAYAERLHEAIETL</sequence>
<feature type="transmembrane region" description="Helical" evidence="1">
    <location>
        <begin position="163"/>
        <end position="182"/>
    </location>
</feature>
<dbReference type="AlphaFoldDB" id="A0A4V6KUW3"/>
<evidence type="ECO:0000313" key="5">
    <source>
        <dbReference type="Proteomes" id="UP001566204"/>
    </source>
</evidence>
<keyword evidence="5" id="KW-1185">Reference proteome</keyword>
<keyword evidence="1" id="KW-0812">Transmembrane</keyword>
<dbReference type="EMBL" id="JBEOQB010000004">
    <property type="protein sequence ID" value="MEZ0453093.1"/>
    <property type="molecule type" value="Genomic_DNA"/>
</dbReference>
<reference evidence="2 5" key="2">
    <citation type="submission" date="2024-06" db="EMBL/GenBank/DDBJ databases">
        <title>Soil Sphingobacterium thalpophilum.</title>
        <authorList>
            <person name="Yang J."/>
            <person name="Li J."/>
        </authorList>
    </citation>
    <scope>NUCLEOTIDE SEQUENCE [LARGE SCALE GENOMIC DNA]</scope>
    <source>
        <strain evidence="2 5">22g91tb</strain>
    </source>
</reference>
<dbReference type="Proteomes" id="UP000308196">
    <property type="component" value="Chromosome"/>
</dbReference>
<dbReference type="EMBL" id="LR590484">
    <property type="protein sequence ID" value="VTR50198.1"/>
    <property type="molecule type" value="Genomic_DNA"/>
</dbReference>
<evidence type="ECO:0000313" key="3">
    <source>
        <dbReference type="EMBL" id="VTR50198.1"/>
    </source>
</evidence>
<protein>
    <submittedName>
        <fullName evidence="3">Uncharacterized protein</fullName>
    </submittedName>
</protein>
<feature type="transmembrane region" description="Helical" evidence="1">
    <location>
        <begin position="194"/>
        <end position="211"/>
    </location>
</feature>
<name>A0A4V6KUW3_9SPHI</name>
<dbReference type="GeneID" id="78464656"/>
<feature type="transmembrane region" description="Helical" evidence="1">
    <location>
        <begin position="12"/>
        <end position="29"/>
    </location>
</feature>
<dbReference type="Proteomes" id="UP001566204">
    <property type="component" value="Unassembled WGS sequence"/>
</dbReference>
<organism evidence="3 4">
    <name type="scientific">Sphingobacterium thalpophilum</name>
    <dbReference type="NCBI Taxonomy" id="259"/>
    <lineage>
        <taxon>Bacteria</taxon>
        <taxon>Pseudomonadati</taxon>
        <taxon>Bacteroidota</taxon>
        <taxon>Sphingobacteriia</taxon>
        <taxon>Sphingobacteriales</taxon>
        <taxon>Sphingobacteriaceae</taxon>
        <taxon>Sphingobacterium</taxon>
    </lineage>
</organism>
<reference evidence="3 4" key="1">
    <citation type="submission" date="2019-05" db="EMBL/GenBank/DDBJ databases">
        <authorList>
            <consortium name="Pathogen Informatics"/>
        </authorList>
    </citation>
    <scope>NUCLEOTIDE SEQUENCE [LARGE SCALE GENOMIC DNA]</scope>
    <source>
        <strain evidence="3 4">NCTC11429</strain>
    </source>
</reference>
<proteinExistence type="predicted"/>
<gene>
    <name evidence="2" type="ORF">ABTW24_15975</name>
    <name evidence="3" type="ORF">NCTC11429_04035</name>
</gene>
<evidence type="ECO:0000313" key="2">
    <source>
        <dbReference type="EMBL" id="MEZ0453093.1"/>
    </source>
</evidence>
<dbReference type="KEGG" id="stha:NCTC11429_04035"/>
<keyword evidence="1" id="KW-1133">Transmembrane helix</keyword>
<feature type="transmembrane region" description="Helical" evidence="1">
    <location>
        <begin position="35"/>
        <end position="52"/>
    </location>
</feature>
<keyword evidence="1" id="KW-0472">Membrane</keyword>
<dbReference type="RefSeq" id="WP_028069454.1">
    <property type="nucleotide sequence ID" value="NZ_JBEOQA010000002.1"/>
</dbReference>
<evidence type="ECO:0000256" key="1">
    <source>
        <dbReference type="SAM" id="Phobius"/>
    </source>
</evidence>
<evidence type="ECO:0000313" key="4">
    <source>
        <dbReference type="Proteomes" id="UP000308196"/>
    </source>
</evidence>